<evidence type="ECO:0008006" key="3">
    <source>
        <dbReference type="Google" id="ProtNLM"/>
    </source>
</evidence>
<feature type="region of interest" description="Disordered" evidence="1">
    <location>
        <begin position="296"/>
        <end position="398"/>
    </location>
</feature>
<dbReference type="VEuPathDB" id="FungiDB:PPTG_22154"/>
<feature type="compositionally biased region" description="Basic and acidic residues" evidence="1">
    <location>
        <begin position="296"/>
        <end position="310"/>
    </location>
</feature>
<evidence type="ECO:0000313" key="2">
    <source>
        <dbReference type="EMBL" id="ETK92384.1"/>
    </source>
</evidence>
<proteinExistence type="predicted"/>
<dbReference type="VEuPathDB" id="FungiDB:PPTG_19702"/>
<organism evidence="2">
    <name type="scientific">Phytophthora nicotianae</name>
    <name type="common">Potato buckeye rot agent</name>
    <name type="synonym">Phytophthora parasitica</name>
    <dbReference type="NCBI Taxonomy" id="4792"/>
    <lineage>
        <taxon>Eukaryota</taxon>
        <taxon>Sar</taxon>
        <taxon>Stramenopiles</taxon>
        <taxon>Oomycota</taxon>
        <taxon>Peronosporomycetes</taxon>
        <taxon>Peronosporales</taxon>
        <taxon>Peronosporaceae</taxon>
        <taxon>Phytophthora</taxon>
    </lineage>
</organism>
<reference evidence="2" key="1">
    <citation type="submission" date="2013-11" db="EMBL/GenBank/DDBJ databases">
        <title>The Genome Sequence of Phytophthora parasitica CJ02B3.</title>
        <authorList>
            <consortium name="The Broad Institute Genomics Platform"/>
            <person name="Russ C."/>
            <person name="Tyler B."/>
            <person name="Panabieres F."/>
            <person name="Shan W."/>
            <person name="Tripathy S."/>
            <person name="Grunwald N."/>
            <person name="Machado M."/>
            <person name="Johnson C.S."/>
            <person name="Arredondo F."/>
            <person name="Hong C."/>
            <person name="Coffey M."/>
            <person name="Young S.K."/>
            <person name="Zeng Q."/>
            <person name="Gargeya S."/>
            <person name="Fitzgerald M."/>
            <person name="Abouelleil A."/>
            <person name="Alvarado L."/>
            <person name="Chapman S.B."/>
            <person name="Gainer-Dewar J."/>
            <person name="Goldberg J."/>
            <person name="Griggs A."/>
            <person name="Gujja S."/>
            <person name="Hansen M."/>
            <person name="Howarth C."/>
            <person name="Imamovic A."/>
            <person name="Ireland A."/>
            <person name="Larimer J."/>
            <person name="McCowan C."/>
            <person name="Murphy C."/>
            <person name="Pearson M."/>
            <person name="Poon T.W."/>
            <person name="Priest M."/>
            <person name="Roberts A."/>
            <person name="Saif S."/>
            <person name="Shea T."/>
            <person name="Sykes S."/>
            <person name="Wortman J."/>
            <person name="Nusbaum C."/>
            <person name="Birren B."/>
        </authorList>
    </citation>
    <scope>NUCLEOTIDE SEQUENCE [LARGE SCALE GENOMIC DNA]</scope>
    <source>
        <strain evidence="2">CJ02B3</strain>
    </source>
</reference>
<evidence type="ECO:0000256" key="1">
    <source>
        <dbReference type="SAM" id="MobiDB-lite"/>
    </source>
</evidence>
<feature type="compositionally biased region" description="Basic and acidic residues" evidence="1">
    <location>
        <begin position="70"/>
        <end position="92"/>
    </location>
</feature>
<feature type="compositionally biased region" description="Basic and acidic residues" evidence="1">
    <location>
        <begin position="27"/>
        <end position="45"/>
    </location>
</feature>
<dbReference type="EMBL" id="KI685165">
    <property type="protein sequence ID" value="ETK92384.1"/>
    <property type="molecule type" value="Genomic_DNA"/>
</dbReference>
<gene>
    <name evidence="2" type="ORF">L915_04240</name>
</gene>
<dbReference type="Proteomes" id="UP000053236">
    <property type="component" value="Unassembled WGS sequence"/>
</dbReference>
<feature type="region of interest" description="Disordered" evidence="1">
    <location>
        <begin position="1"/>
        <end position="108"/>
    </location>
</feature>
<sequence length="526" mass="57548">MPRVTRLRSSGEAHAAVSRPQCSQTTVHEHSPGSENEAKARRFRSESGCSVGGHTPVSSKHSVNSLHSLASDHVDHDSKRPERSESPADEAKGSSNAGGDEGVKPPKNLSLAEGLERVRAAKAAATEAKHSKKRMASRSPLREGKETDAYYTMFDSSDEEEEAGIVPSCPAKAWAGAYERALVQKEPLFADDVEAARCVLLAQHQILLKDFTACRKKPENRGCLYPVWGYPWVLPKNCPSLSSCEDMFWAWVETLKYSPTELQELREDRLLSKILNQRDLRIRFVHLVSKRQLPRDIQKRAASSDHDERGYGVSSMSVPRSGKKSRTTYEAAAASVPRSRQSSGSQPEAVQSAFISSRSGHNPFTSQGAGTYRKAAAPGVPAPRGSGPLCSGRGGAEGTEVDRLRQRVLVLEIALGLGTGGDAAAQAGNQGVHARFAERLDRLQRDISDLHGRLDRRAHSSDLDEAFRQIRRVEGLQSRPEPPLARSQPYAYGTYPAYSAYTHGVRSYGAPSAYDFDRGHAIQREA</sequence>
<accession>W2HB58</accession>
<feature type="region of interest" description="Disordered" evidence="1">
    <location>
        <begin position="120"/>
        <end position="143"/>
    </location>
</feature>
<name>W2HB58_PHYNI</name>
<dbReference type="AlphaFoldDB" id="W2HB58"/>
<protein>
    <recommendedName>
        <fullName evidence="3">ATP-binding cassette (ABC) Superfamily</fullName>
    </recommendedName>
</protein>
<dbReference type="VEuPathDB" id="FungiDB:PPTG_09387"/>
<feature type="compositionally biased region" description="Polar residues" evidence="1">
    <location>
        <begin position="338"/>
        <end position="369"/>
    </location>
</feature>
<feature type="compositionally biased region" description="Polar residues" evidence="1">
    <location>
        <begin position="56"/>
        <end position="68"/>
    </location>
</feature>